<accession>A0ABU8VKC9</accession>
<keyword evidence="2" id="KW-0378">Hydrolase</keyword>
<dbReference type="RefSeq" id="WP_340359300.1">
    <property type="nucleotide sequence ID" value="NZ_JBBKZU010000011.1"/>
</dbReference>
<dbReference type="InterPro" id="IPR050266">
    <property type="entry name" value="AB_hydrolase_sf"/>
</dbReference>
<evidence type="ECO:0000313" key="3">
    <source>
        <dbReference type="Proteomes" id="UP001365846"/>
    </source>
</evidence>
<dbReference type="InterPro" id="IPR000073">
    <property type="entry name" value="AB_hydrolase_1"/>
</dbReference>
<gene>
    <name evidence="2" type="ORF">WKW77_23505</name>
</gene>
<dbReference type="GO" id="GO:0016787">
    <property type="term" value="F:hydrolase activity"/>
    <property type="evidence" value="ECO:0007669"/>
    <property type="project" value="UniProtKB-KW"/>
</dbReference>
<sequence length="236" mass="25994">MRRACVVLLPGLLCDEAVWRHQRLALASADCFIPSFGDASDLGGMARGVLASVPAQRFSLAGHSMGGRVALEIMKLAPERVERLALLDTGVDPIAAGEAGAQERDKRMALLRIAREHGMRSMGAQWARGMVHEDRIDTPVFAEILDMIERRTPDIFAAQIHALLNRPDAAPVLGTLRCPTMFLCGRQDAWSPLARHERMHEMCPGSQLVAIEHSGHMSTMEQPEAVSRALLEWMSR</sequence>
<protein>
    <submittedName>
        <fullName evidence="2">Alpha/beta hydrolase</fullName>
    </submittedName>
</protein>
<dbReference type="PRINTS" id="PR00111">
    <property type="entry name" value="ABHYDROLASE"/>
</dbReference>
<organism evidence="2 3">
    <name type="scientific">Variovorax ureilyticus</name>
    <dbReference type="NCBI Taxonomy" id="1836198"/>
    <lineage>
        <taxon>Bacteria</taxon>
        <taxon>Pseudomonadati</taxon>
        <taxon>Pseudomonadota</taxon>
        <taxon>Betaproteobacteria</taxon>
        <taxon>Burkholderiales</taxon>
        <taxon>Comamonadaceae</taxon>
        <taxon>Variovorax</taxon>
    </lineage>
</organism>
<dbReference type="Pfam" id="PF12697">
    <property type="entry name" value="Abhydrolase_6"/>
    <property type="match status" value="1"/>
</dbReference>
<dbReference type="EMBL" id="JBBKZU010000011">
    <property type="protein sequence ID" value="MEJ8814071.1"/>
    <property type="molecule type" value="Genomic_DNA"/>
</dbReference>
<keyword evidence="3" id="KW-1185">Reference proteome</keyword>
<dbReference type="InterPro" id="IPR029058">
    <property type="entry name" value="AB_hydrolase_fold"/>
</dbReference>
<comment type="caution">
    <text evidence="2">The sequence shown here is derived from an EMBL/GenBank/DDBJ whole genome shotgun (WGS) entry which is preliminary data.</text>
</comment>
<feature type="domain" description="AB hydrolase-1" evidence="1">
    <location>
        <begin position="6"/>
        <end position="228"/>
    </location>
</feature>
<dbReference type="Gene3D" id="3.40.50.1820">
    <property type="entry name" value="alpha/beta hydrolase"/>
    <property type="match status" value="1"/>
</dbReference>
<proteinExistence type="predicted"/>
<dbReference type="Proteomes" id="UP001365846">
    <property type="component" value="Unassembled WGS sequence"/>
</dbReference>
<evidence type="ECO:0000313" key="2">
    <source>
        <dbReference type="EMBL" id="MEJ8814071.1"/>
    </source>
</evidence>
<dbReference type="SUPFAM" id="SSF53474">
    <property type="entry name" value="alpha/beta-Hydrolases"/>
    <property type="match status" value="1"/>
</dbReference>
<reference evidence="2 3" key="1">
    <citation type="submission" date="2024-03" db="EMBL/GenBank/DDBJ databases">
        <title>Novel species of the genus Variovorax.</title>
        <authorList>
            <person name="Liu Q."/>
            <person name="Xin Y.-H."/>
        </authorList>
    </citation>
    <scope>NUCLEOTIDE SEQUENCE [LARGE SCALE GENOMIC DNA]</scope>
    <source>
        <strain evidence="2 3">KACC 18899</strain>
    </source>
</reference>
<dbReference type="PANTHER" id="PTHR43798">
    <property type="entry name" value="MONOACYLGLYCEROL LIPASE"/>
    <property type="match status" value="1"/>
</dbReference>
<name>A0ABU8VKC9_9BURK</name>
<evidence type="ECO:0000259" key="1">
    <source>
        <dbReference type="Pfam" id="PF12697"/>
    </source>
</evidence>
<dbReference type="PANTHER" id="PTHR43798:SF29">
    <property type="entry name" value="AB HYDROLASE-1 DOMAIN-CONTAINING PROTEIN"/>
    <property type="match status" value="1"/>
</dbReference>